<dbReference type="Proteomes" id="UP001320843">
    <property type="component" value="Unassembled WGS sequence"/>
</dbReference>
<name>A0ABT3DTC2_9XANT</name>
<accession>A0ABT3DTC2</accession>
<organism evidence="1 2">
    <name type="scientific">Xanthomonas sacchari</name>
    <dbReference type="NCBI Taxonomy" id="56458"/>
    <lineage>
        <taxon>Bacteria</taxon>
        <taxon>Pseudomonadati</taxon>
        <taxon>Pseudomonadota</taxon>
        <taxon>Gammaproteobacteria</taxon>
        <taxon>Lysobacterales</taxon>
        <taxon>Lysobacteraceae</taxon>
        <taxon>Xanthomonas</taxon>
    </lineage>
</organism>
<evidence type="ECO:0008006" key="3">
    <source>
        <dbReference type="Google" id="ProtNLM"/>
    </source>
</evidence>
<proteinExistence type="predicted"/>
<sequence length="154" mass="16872">MSTTLTPESLQRAMTAACQAGEYTELPNRVYDALIAGWEALQEAQTAHTNLGAGISAIAAERQRQVSDEGMTPEDDLRYRRGELARAALAYVQLAAMDLEGGGREHIATAWPPHCWPWDRSWWKPLDARRDLVRAGALIAAQLDALDGQGKDNA</sequence>
<evidence type="ECO:0000313" key="2">
    <source>
        <dbReference type="Proteomes" id="UP001320843"/>
    </source>
</evidence>
<dbReference type="RefSeq" id="WP_267082286.1">
    <property type="nucleotide sequence ID" value="NZ_CP099530.1"/>
</dbReference>
<gene>
    <name evidence="1" type="ORF">NB700_001288</name>
</gene>
<evidence type="ECO:0000313" key="1">
    <source>
        <dbReference type="EMBL" id="MCW0398732.1"/>
    </source>
</evidence>
<reference evidence="1 2" key="1">
    <citation type="submission" date="2022-06" db="EMBL/GenBank/DDBJ databases">
        <title>Dynamics of rice microbiomes reveals core vertical transmitted seed endophytes.</title>
        <authorList>
            <person name="Liao K."/>
            <person name="Zhang X."/>
        </authorList>
    </citation>
    <scope>NUCLEOTIDE SEQUENCE [LARGE SCALE GENOMIC DNA]</scope>
    <source>
        <strain evidence="1 2">YT10-10-1</strain>
    </source>
</reference>
<protein>
    <recommendedName>
        <fullName evidence="3">Phage protein</fullName>
    </recommendedName>
</protein>
<keyword evidence="2" id="KW-1185">Reference proteome</keyword>
<comment type="caution">
    <text evidence="1">The sequence shown here is derived from an EMBL/GenBank/DDBJ whole genome shotgun (WGS) entry which is preliminary data.</text>
</comment>
<dbReference type="EMBL" id="JANFWR010000007">
    <property type="protein sequence ID" value="MCW0398732.1"/>
    <property type="molecule type" value="Genomic_DNA"/>
</dbReference>